<dbReference type="PANTHER" id="PTHR48100:SF34">
    <property type="entry name" value="PHOSPHOGLYCERATE MUTASE-LIKE PROTEIN 4"/>
    <property type="match status" value="1"/>
</dbReference>
<dbReference type="InterPro" id="IPR029033">
    <property type="entry name" value="His_PPase_superfam"/>
</dbReference>
<dbReference type="InterPro" id="IPR013078">
    <property type="entry name" value="His_Pase_superF_clade-1"/>
</dbReference>
<name>A0AA88WJY9_9ASTE</name>
<comment type="caution">
    <text evidence="4">The sequence shown here is derived from an EMBL/GenBank/DDBJ whole genome shotgun (WGS) entry which is preliminary data.</text>
</comment>
<feature type="active site" description="Proton donor/acceptor" evidence="2">
    <location>
        <position position="172"/>
    </location>
</feature>
<accession>A0AA88WJY9</accession>
<protein>
    <recommendedName>
        <fullName evidence="6">Phosphoglycerate mutase</fullName>
    </recommendedName>
</protein>
<keyword evidence="5" id="KW-1185">Reference proteome</keyword>
<organism evidence="4 5">
    <name type="scientific">Escallonia herrerae</name>
    <dbReference type="NCBI Taxonomy" id="1293975"/>
    <lineage>
        <taxon>Eukaryota</taxon>
        <taxon>Viridiplantae</taxon>
        <taxon>Streptophyta</taxon>
        <taxon>Embryophyta</taxon>
        <taxon>Tracheophyta</taxon>
        <taxon>Spermatophyta</taxon>
        <taxon>Magnoliopsida</taxon>
        <taxon>eudicotyledons</taxon>
        <taxon>Gunneridae</taxon>
        <taxon>Pentapetalae</taxon>
        <taxon>asterids</taxon>
        <taxon>campanulids</taxon>
        <taxon>Escalloniales</taxon>
        <taxon>Escalloniaceae</taxon>
        <taxon>Escallonia</taxon>
    </lineage>
</organism>
<evidence type="ECO:0000256" key="1">
    <source>
        <dbReference type="ARBA" id="ARBA00038362"/>
    </source>
</evidence>
<gene>
    <name evidence="4" type="ORF">RJ639_042865</name>
</gene>
<dbReference type="InterPro" id="IPR001345">
    <property type="entry name" value="PG/BPGM_mutase_AS"/>
</dbReference>
<feature type="active site" description="Tele-phosphohistidine intermediate" evidence="2">
    <location>
        <position position="97"/>
    </location>
</feature>
<evidence type="ECO:0008006" key="6">
    <source>
        <dbReference type="Google" id="ProtNLM"/>
    </source>
</evidence>
<evidence type="ECO:0000313" key="4">
    <source>
        <dbReference type="EMBL" id="KAK3023975.1"/>
    </source>
</evidence>
<dbReference type="SUPFAM" id="SSF53254">
    <property type="entry name" value="Phosphoglycerate mutase-like"/>
    <property type="match status" value="1"/>
</dbReference>
<feature type="binding site" evidence="3">
    <location>
        <position position="147"/>
    </location>
    <ligand>
        <name>substrate</name>
    </ligand>
</feature>
<feature type="binding site" evidence="3">
    <location>
        <begin position="96"/>
        <end position="103"/>
    </location>
    <ligand>
        <name>substrate</name>
    </ligand>
</feature>
<sequence>MSTGAALRTTWPTVKPNIPSVNRRWCRSNSRSSIFTPQPLHLLRLFFFRMGDSSSRLNQFLFQRRLLVTIRPQSDCSSDVKLDTVSLDHAEIIVIRHGETPWNADGRIQGHLDVELNDMGKQQAAAVAERLSREPKFSIVYSSDLKRAAQTAEMIANSCGGLEVIKDPGLRERHLGDLQGLVSSEVAKVNPKAYQAYVSQRRDQEIPGGGESLDQLYERCTSSLQRIGNKHKGERVVVVTHGGVIRAFHKRTSPRGRPGKILNTSVNVFHLSEDEWTIKAWGDVSHLIQTGFLKSGFGGDRYSG</sequence>
<dbReference type="AlphaFoldDB" id="A0AA88WJY9"/>
<comment type="similarity">
    <text evidence="1">Belongs to the phosphoglycerate mutase family.</text>
</comment>
<evidence type="ECO:0000256" key="2">
    <source>
        <dbReference type="PIRSR" id="PIRSR613078-1"/>
    </source>
</evidence>
<dbReference type="PANTHER" id="PTHR48100">
    <property type="entry name" value="BROAD-SPECIFICITY PHOSPHATASE YOR283W-RELATED"/>
    <property type="match status" value="1"/>
</dbReference>
<evidence type="ECO:0000256" key="3">
    <source>
        <dbReference type="PIRSR" id="PIRSR613078-2"/>
    </source>
</evidence>
<dbReference type="Gene3D" id="3.40.50.1240">
    <property type="entry name" value="Phosphoglycerate mutase-like"/>
    <property type="match status" value="1"/>
</dbReference>
<proteinExistence type="inferred from homology"/>
<dbReference type="PROSITE" id="PS00175">
    <property type="entry name" value="PG_MUTASE"/>
    <property type="match status" value="1"/>
</dbReference>
<reference evidence="4" key="1">
    <citation type="submission" date="2022-12" db="EMBL/GenBank/DDBJ databases">
        <title>Draft genome assemblies for two species of Escallonia (Escalloniales).</title>
        <authorList>
            <person name="Chanderbali A."/>
            <person name="Dervinis C."/>
            <person name="Anghel I."/>
            <person name="Soltis D."/>
            <person name="Soltis P."/>
            <person name="Zapata F."/>
        </authorList>
    </citation>
    <scope>NUCLEOTIDE SEQUENCE</scope>
    <source>
        <strain evidence="4">UCBG64.0493</strain>
        <tissue evidence="4">Leaf</tissue>
    </source>
</reference>
<dbReference type="InterPro" id="IPR050275">
    <property type="entry name" value="PGM_Phosphatase"/>
</dbReference>
<dbReference type="SMART" id="SM00855">
    <property type="entry name" value="PGAM"/>
    <property type="match status" value="1"/>
</dbReference>
<dbReference type="CDD" id="cd07067">
    <property type="entry name" value="HP_PGM_like"/>
    <property type="match status" value="1"/>
</dbReference>
<dbReference type="Proteomes" id="UP001188597">
    <property type="component" value="Unassembled WGS sequence"/>
</dbReference>
<dbReference type="GO" id="GO:0016791">
    <property type="term" value="F:phosphatase activity"/>
    <property type="evidence" value="ECO:0007669"/>
    <property type="project" value="TreeGrafter"/>
</dbReference>
<dbReference type="GO" id="GO:0005829">
    <property type="term" value="C:cytosol"/>
    <property type="evidence" value="ECO:0007669"/>
    <property type="project" value="TreeGrafter"/>
</dbReference>
<dbReference type="Pfam" id="PF00300">
    <property type="entry name" value="His_Phos_1"/>
    <property type="match status" value="1"/>
</dbReference>
<evidence type="ECO:0000313" key="5">
    <source>
        <dbReference type="Proteomes" id="UP001188597"/>
    </source>
</evidence>
<dbReference type="EMBL" id="JAVXUP010000625">
    <property type="protein sequence ID" value="KAK3023975.1"/>
    <property type="molecule type" value="Genomic_DNA"/>
</dbReference>